<dbReference type="KEGG" id="qso:IRL76_13920"/>
<feature type="chain" id="PRO_5032968747" evidence="1">
    <location>
        <begin position="23"/>
        <end position="160"/>
    </location>
</feature>
<proteinExistence type="predicted"/>
<accession>A0A7S8F4F6</accession>
<dbReference type="InterPro" id="IPR025514">
    <property type="entry name" value="DUF4402"/>
</dbReference>
<sequence>MKKIVLAAVVATAATIAVPAAAAPGDTATTTGSATATIVAPISISHDAASLNFGVLVSPSAASQVTVVGANATVTSGDAVQLGTGGSDSFTVTGDAGRSFAIVTGGNTMGGMSFTTTAPASGTIGAGGSTQFSVGGVLNIPASQAAGVYTTTYNATVTYN</sequence>
<dbReference type="Proteomes" id="UP000594459">
    <property type="component" value="Chromosome"/>
</dbReference>
<evidence type="ECO:0000313" key="2">
    <source>
        <dbReference type="EMBL" id="QPC98905.1"/>
    </source>
</evidence>
<dbReference type="AlphaFoldDB" id="A0A7S8F4F6"/>
<keyword evidence="3" id="KW-1185">Reference proteome</keyword>
<name>A0A7S8F4F6_9SPHN</name>
<reference evidence="2 3" key="1">
    <citation type="submission" date="2020-11" db="EMBL/GenBank/DDBJ databases">
        <title>The genome sequence of Erythrobacter sp. 6D36.</title>
        <authorList>
            <person name="Liu Y."/>
        </authorList>
    </citation>
    <scope>NUCLEOTIDE SEQUENCE [LARGE SCALE GENOMIC DNA]</scope>
    <source>
        <strain evidence="2 3">6D36</strain>
    </source>
</reference>
<dbReference type="Pfam" id="PF14352">
    <property type="entry name" value="DUF4402"/>
    <property type="match status" value="1"/>
</dbReference>
<feature type="signal peptide" evidence="1">
    <location>
        <begin position="1"/>
        <end position="22"/>
    </location>
</feature>
<evidence type="ECO:0000313" key="3">
    <source>
        <dbReference type="Proteomes" id="UP000594459"/>
    </source>
</evidence>
<keyword evidence="1" id="KW-0732">Signal</keyword>
<dbReference type="RefSeq" id="WP_200981910.1">
    <property type="nucleotide sequence ID" value="NZ_CP064654.1"/>
</dbReference>
<protein>
    <submittedName>
        <fullName evidence="2">DUF4402 domain-containing protein</fullName>
    </submittedName>
</protein>
<organism evidence="2 3">
    <name type="scientific">Qipengyuania soli</name>
    <dbReference type="NCBI Taxonomy" id="2782568"/>
    <lineage>
        <taxon>Bacteria</taxon>
        <taxon>Pseudomonadati</taxon>
        <taxon>Pseudomonadota</taxon>
        <taxon>Alphaproteobacteria</taxon>
        <taxon>Sphingomonadales</taxon>
        <taxon>Erythrobacteraceae</taxon>
        <taxon>Qipengyuania</taxon>
    </lineage>
</organism>
<gene>
    <name evidence="2" type="ORF">IRL76_13920</name>
</gene>
<evidence type="ECO:0000256" key="1">
    <source>
        <dbReference type="SAM" id="SignalP"/>
    </source>
</evidence>
<dbReference type="EMBL" id="CP064654">
    <property type="protein sequence ID" value="QPC98905.1"/>
    <property type="molecule type" value="Genomic_DNA"/>
</dbReference>